<dbReference type="Proteomes" id="UP000253728">
    <property type="component" value="Unassembled WGS sequence"/>
</dbReference>
<sequence>MLKTLSKVISSSISMAFLVVLGWSVAYAYGWGQSYFYGFPWWYVDVGSGNVARSLGYVIWATIILLLTYLIGLFGLKKVKPYMSERCVNLLRTYILCTIFFIPIPVACILLVGKLNSIFAIVYIITTFIFTLLFKNYFRNHISTISIHVVIRFFHRNKSYVMLFMYCYFVIFGFIMGYVRPNFKIIFDSMEVEKQSYYVLAKYSYTFILSRSIRATNGDFYIYKMNPNSICHIKVVDIRKLGIDKMAPKEIELKEVKAEEANTEL</sequence>
<dbReference type="AlphaFoldDB" id="A0A336N5Y4"/>
<feature type="transmembrane region" description="Helical" evidence="1">
    <location>
        <begin position="118"/>
        <end position="138"/>
    </location>
</feature>
<dbReference type="GeneID" id="49635842"/>
<keyword evidence="1" id="KW-0472">Membrane</keyword>
<keyword evidence="1" id="KW-1133">Transmembrane helix</keyword>
<dbReference type="RefSeq" id="WP_005703003.1">
    <property type="nucleotide sequence ID" value="NZ_MAQF01000001.1"/>
</dbReference>
<keyword evidence="1" id="KW-0812">Transmembrane</keyword>
<evidence type="ECO:0000313" key="2">
    <source>
        <dbReference type="EMBL" id="SSZ29835.1"/>
    </source>
</evidence>
<gene>
    <name evidence="2" type="ORF">NCTC5908_01641</name>
</gene>
<feature type="transmembrane region" description="Helical" evidence="1">
    <location>
        <begin position="93"/>
        <end position="112"/>
    </location>
</feature>
<feature type="transmembrane region" description="Helical" evidence="1">
    <location>
        <begin position="12"/>
        <end position="31"/>
    </location>
</feature>
<accession>A0A336N5Y4</accession>
<evidence type="ECO:0000256" key="1">
    <source>
        <dbReference type="SAM" id="Phobius"/>
    </source>
</evidence>
<feature type="transmembrane region" description="Helical" evidence="1">
    <location>
        <begin position="51"/>
        <end position="72"/>
    </location>
</feature>
<reference evidence="2 3" key="1">
    <citation type="submission" date="2018-06" db="EMBL/GenBank/DDBJ databases">
        <authorList>
            <consortium name="Pathogen Informatics"/>
            <person name="Doyle S."/>
        </authorList>
    </citation>
    <scope>NUCLEOTIDE SEQUENCE [LARGE SCALE GENOMIC DNA]</scope>
    <source>
        <strain evidence="2 3">NCTC5908</strain>
    </source>
</reference>
<organism evidence="2 3">
    <name type="scientific">Aggregatibacter aphrophilus</name>
    <name type="common">Haemophilus aphrophilus</name>
    <dbReference type="NCBI Taxonomy" id="732"/>
    <lineage>
        <taxon>Bacteria</taxon>
        <taxon>Pseudomonadati</taxon>
        <taxon>Pseudomonadota</taxon>
        <taxon>Gammaproteobacteria</taxon>
        <taxon>Pasteurellales</taxon>
        <taxon>Pasteurellaceae</taxon>
        <taxon>Aggregatibacter</taxon>
    </lineage>
</organism>
<dbReference type="EMBL" id="UFSP01000002">
    <property type="protein sequence ID" value="SSZ29835.1"/>
    <property type="molecule type" value="Genomic_DNA"/>
</dbReference>
<proteinExistence type="predicted"/>
<evidence type="ECO:0000313" key="3">
    <source>
        <dbReference type="Proteomes" id="UP000253728"/>
    </source>
</evidence>
<protein>
    <submittedName>
        <fullName evidence="2">Uncharacterized protein</fullName>
    </submittedName>
</protein>
<feature type="transmembrane region" description="Helical" evidence="1">
    <location>
        <begin position="159"/>
        <end position="179"/>
    </location>
</feature>
<name>A0A336N5Y4_AGGAP</name>